<keyword evidence="7" id="KW-1015">Disulfide bond</keyword>
<dbReference type="GO" id="GO:0075509">
    <property type="term" value="P:endocytosis involved in viral entry into host cell"/>
    <property type="evidence" value="ECO:0007669"/>
    <property type="project" value="UniProtKB-KW"/>
</dbReference>
<protein>
    <recommendedName>
        <fullName evidence="7 8">Major capsid protein L1</fullName>
    </recommendedName>
</protein>
<comment type="subcellular location">
    <subcellularLocation>
        <location evidence="7">Virion</location>
    </subcellularLocation>
    <subcellularLocation>
        <location evidence="7">Host nucleus</location>
    </subcellularLocation>
</comment>
<gene>
    <name evidence="7 8" type="primary">L1</name>
</gene>
<keyword evidence="2 7" id="KW-0945">Host-virus interaction</keyword>
<keyword evidence="6 7" id="KW-1160">Virus entry into host cell</keyword>
<reference evidence="10" key="1">
    <citation type="journal article" date="1997" name="Virology">
        <title>A cottontail rabbit papillomavirus strain (CRPVb) with strikingly divergent E6 and E7 oncoproteins: An insight in the evolution of papillomaviruses.</title>
        <authorList>
            <person name="Salmon J."/>
            <person name="Ramoz N."/>
            <person name="Cassonnet P."/>
            <person name="Orth G."/>
            <person name="Breitburd F."/>
        </authorList>
    </citation>
    <scope>NUCLEOTIDE SEQUENCE</scope>
    <source>
        <strain evidence="10">subtype b</strain>
    </source>
</reference>
<keyword evidence="4 7" id="KW-0946">Virion</keyword>
<proteinExistence type="inferred from homology"/>
<feature type="disulfide bond" description="Interchain (with Cys-436)" evidence="7">
    <location>
        <position position="177"/>
    </location>
</feature>
<evidence type="ECO:0000256" key="1">
    <source>
        <dbReference type="ARBA" id="ARBA00022561"/>
    </source>
</evidence>
<comment type="function">
    <text evidence="7 8">Forms an icosahedral capsid with a T=7 symmetry and a 50 nm diameter. The capsid is composed of 72 pentamers linked to each other by disulfide bonds and associated with L2 proteins. Binds to heparan sulfate proteoglycans on cell surface of basal layer keratinocytes to provide initial virion attachment. This binding mediates a conformational change in the virus capsid that facilitates efficient infection. The virion enters the host cell via endocytosis. During virus trafficking, L1 protein dissociates from the viral DNA and the genomic DNA is released to the host nucleus. The virion assembly takes place within the cell nucleus. Encapsulates the genomic DNA together with protein L2.</text>
</comment>
<evidence type="ECO:0000256" key="5">
    <source>
        <dbReference type="ARBA" id="ARBA00022921"/>
    </source>
</evidence>
<evidence type="ECO:0000256" key="9">
    <source>
        <dbReference type="SAM" id="MobiDB-lite"/>
    </source>
</evidence>
<keyword evidence="1 7" id="KW-0167">Capsid protein</keyword>
<evidence type="ECO:0000256" key="8">
    <source>
        <dbReference type="RuleBase" id="RU361248"/>
    </source>
</evidence>
<dbReference type="PRINTS" id="PR00865">
    <property type="entry name" value="HPVCAPSIDL1"/>
</dbReference>
<evidence type="ECO:0000313" key="10">
    <source>
        <dbReference type="EMBL" id="AAB91540.1"/>
    </source>
</evidence>
<sequence length="507" mass="58209">MQMAVWLSTQNKFYLPPQPVTKIPSTDEYVTRTNVFYYASSDRLLTVGHPYYEIRDKSTMLVPKVSPNQYRVFRIKLPDPNKFAFGDKQLYDPEKERLVWCLRGIEVNRGQPLGVSVTGNPIFNKFDDVENPTKYYNNHADQQDYRKSMAFDPKQVQLLMLGCVPATGEHWAQAKQCAEDPPQQTDCPPIELVNTVIEDGDMCEIGFGAMDHKTLQASLSEVPLELAQSISKYPDYLKMQKDQFGDSMFFYARREQMYARHFFSRAGGDKENVKSRAYIKRTQMQGEANANIATDNYCITPSGSLVSSDSQVFNRAYWLQKAQGMNNGVCWDNQIFVTVVDNTRGTILSLVTKSKDAKQEDPWKNSSFSSYLRHVEEYELQFVLQLCKVKLTPENLSYLHSMHPTIIDNWQLSVSAQPSGTLEDQYRYLQSIATKCPPPEPPKENTDPYKNYKFWEVDLSEKLSDQLDQYPLGRKFLNQSGLQRIGTKRPAPAPVSTVKSSKRKRRT</sequence>
<keyword evidence="7" id="KW-1162">Viral penetration into host cytoplasm</keyword>
<feature type="region of interest" description="Disordered" evidence="9">
    <location>
        <begin position="481"/>
        <end position="507"/>
    </location>
</feature>
<keyword evidence="8" id="KW-1145">T=7 icosahedral capsid protein</keyword>
<organism evidence="10">
    <name type="scientific">Kappapapillomavirus 2</name>
    <dbReference type="NCBI Taxonomy" id="10623"/>
    <lineage>
        <taxon>Viruses</taxon>
        <taxon>Monodnaviria</taxon>
        <taxon>Shotokuvirae</taxon>
        <taxon>Cossaviricota</taxon>
        <taxon>Papovaviricetes</taxon>
        <taxon>Zurhausenvirales</taxon>
        <taxon>Papillomaviridae</taxon>
        <taxon>Firstpapillomavirinae</taxon>
        <taxon>Kappapapillomavirus</taxon>
    </lineage>
</organism>
<dbReference type="GO" id="GO:0019062">
    <property type="term" value="P:virion attachment to host cell"/>
    <property type="evidence" value="ECO:0007669"/>
    <property type="project" value="UniProtKB-UniRule"/>
</dbReference>
<keyword evidence="7" id="KW-1164">Virus endocytosis by host</keyword>
<feature type="disulfide bond" description="Interchain (with Cys-177)" evidence="7">
    <location>
        <position position="436"/>
    </location>
</feature>
<dbReference type="HAMAP" id="MF_04002">
    <property type="entry name" value="PPV_L1"/>
    <property type="match status" value="1"/>
</dbReference>
<evidence type="ECO:0000256" key="4">
    <source>
        <dbReference type="ARBA" id="ARBA00022844"/>
    </source>
</evidence>
<dbReference type="Gene3D" id="2.60.175.20">
    <property type="entry name" value="Major capsid L1 (late) superfamily, Papillomavirus"/>
    <property type="match status" value="2"/>
</dbReference>
<dbReference type="InterPro" id="IPR036973">
    <property type="entry name" value="Capsid_L1_sf_Papillomavir"/>
</dbReference>
<keyword evidence="5 7" id="KW-0426">Late protein</keyword>
<evidence type="ECO:0000256" key="6">
    <source>
        <dbReference type="ARBA" id="ARBA00023296"/>
    </source>
</evidence>
<keyword evidence="7" id="KW-1048">Host nucleus</keyword>
<comment type="subunit">
    <text evidence="7">Self-assembles into homopentamers. The capsid has an icosahedral symmetry and consists of 72 capsomers, with each capsomer being a pentamer of L1. Interacts with the minor capsid protein L2; this interaction is necessary for viral genome encapsidation. Interacts with protein E2; this interaction enhances E2-dependent replication and transcription activation.</text>
</comment>
<accession>O57126</accession>
<dbReference type="InterPro" id="IPR011222">
    <property type="entry name" value="dsDNA_vir_gr_I_capsid"/>
</dbReference>
<dbReference type="EMBL" id="U91411">
    <property type="protein sequence ID" value="AAB91540.1"/>
    <property type="molecule type" value="Genomic_DNA"/>
</dbReference>
<evidence type="ECO:0000256" key="3">
    <source>
        <dbReference type="ARBA" id="ARBA00022804"/>
    </source>
</evidence>
<dbReference type="GO" id="GO:0042025">
    <property type="term" value="C:host cell nucleus"/>
    <property type="evidence" value="ECO:0007669"/>
    <property type="project" value="UniProtKB-SubCell"/>
</dbReference>
<dbReference type="InterPro" id="IPR002210">
    <property type="entry name" value="Capsid_L1_Papillomavir"/>
</dbReference>
<comment type="similarity">
    <text evidence="7 8">Belongs to the papillomaviridae L1 protein family.</text>
</comment>
<dbReference type="Pfam" id="PF00500">
    <property type="entry name" value="Late_protein_L1"/>
    <property type="match status" value="1"/>
</dbReference>
<dbReference type="GO" id="GO:0005198">
    <property type="term" value="F:structural molecule activity"/>
    <property type="evidence" value="ECO:0007669"/>
    <property type="project" value="UniProtKB-UniRule"/>
</dbReference>
<dbReference type="SUPFAM" id="SSF88648">
    <property type="entry name" value="Group I dsDNA viruses"/>
    <property type="match status" value="1"/>
</dbReference>
<keyword evidence="3 7" id="KW-1161">Viral attachment to host cell</keyword>
<name>O57126_9PAPI</name>
<dbReference type="GO" id="GO:0039620">
    <property type="term" value="C:T=7 icosahedral viral capsid"/>
    <property type="evidence" value="ECO:0007669"/>
    <property type="project" value="UniProtKB-UniRule"/>
</dbReference>
<evidence type="ECO:0000256" key="7">
    <source>
        <dbReference type="HAMAP-Rule" id="MF_04002"/>
    </source>
</evidence>
<evidence type="ECO:0000256" key="2">
    <source>
        <dbReference type="ARBA" id="ARBA00022581"/>
    </source>
</evidence>